<dbReference type="Proteomes" id="UP000004535">
    <property type="component" value="Unassembled WGS sequence"/>
</dbReference>
<dbReference type="SUPFAM" id="SSF53187">
    <property type="entry name" value="Zn-dependent exopeptidases"/>
    <property type="match status" value="1"/>
</dbReference>
<protein>
    <submittedName>
        <fullName evidence="1">N-formylglutamate amidohydrolase</fullName>
    </submittedName>
</protein>
<dbReference type="GO" id="GO:0016787">
    <property type="term" value="F:hydrolase activity"/>
    <property type="evidence" value="ECO:0007669"/>
    <property type="project" value="UniProtKB-KW"/>
</dbReference>
<organism evidence="1 2">
    <name type="scientific">Burkholderia multivorans CGD2</name>
    <dbReference type="NCBI Taxonomy" id="513052"/>
    <lineage>
        <taxon>Bacteria</taxon>
        <taxon>Pseudomonadati</taxon>
        <taxon>Pseudomonadota</taxon>
        <taxon>Betaproteobacteria</taxon>
        <taxon>Burkholderiales</taxon>
        <taxon>Burkholderiaceae</taxon>
        <taxon>Burkholderia</taxon>
        <taxon>Burkholderia cepacia complex</taxon>
    </lineage>
</organism>
<proteinExistence type="predicted"/>
<comment type="caution">
    <text evidence="1">The sequence shown here is derived from an EMBL/GenBank/DDBJ whole genome shotgun (WGS) entry which is preliminary data.</text>
</comment>
<evidence type="ECO:0000313" key="2">
    <source>
        <dbReference type="Proteomes" id="UP000004535"/>
    </source>
</evidence>
<dbReference type="EMBL" id="ACFC01000009">
    <property type="protein sequence ID" value="EEE05560.1"/>
    <property type="molecule type" value="Genomic_DNA"/>
</dbReference>
<gene>
    <name evidence="1" type="ORF">BURMUCGD2_3803</name>
</gene>
<dbReference type="InterPro" id="IPR007709">
    <property type="entry name" value="N-FG_amidohydro"/>
</dbReference>
<reference evidence="1 2" key="1">
    <citation type="journal article" date="2012" name="J. Bacteriol.">
        <title>Draft Genome Sequence Determination for Cystic Fibrosis and Chronic Granulomatous Disease Burkholderia multivorans Isolates.</title>
        <authorList>
            <person name="Varga J.J."/>
            <person name="Losada L."/>
            <person name="Zelazny A.M."/>
            <person name="Brinkac L."/>
            <person name="Harkins D."/>
            <person name="Radune D."/>
            <person name="Hostetler J."/>
            <person name="Sampaio E.P."/>
            <person name="Ronning C.M."/>
            <person name="Nierman W.C."/>
            <person name="Greenberg D.E."/>
            <person name="Holland S.M."/>
            <person name="Goldberg J.B."/>
        </authorList>
    </citation>
    <scope>NUCLEOTIDE SEQUENCE [LARGE SCALE GENOMIC DNA]</scope>
    <source>
        <strain evidence="1 2">CGD2</strain>
    </source>
</reference>
<accession>B9BUR3</accession>
<dbReference type="Gene3D" id="3.40.630.40">
    <property type="entry name" value="Zn-dependent exopeptidases"/>
    <property type="match status" value="1"/>
</dbReference>
<dbReference type="RefSeq" id="WP_006406797.1">
    <property type="nucleotide sequence ID" value="NZ_ACFC01000009.1"/>
</dbReference>
<sequence>MHDEAYDRIQRGDRPVLVAAPHVGTAVPDELMRLPAWQSVRGSVADPAGERFLEAAARLRISSIAAHVHPCVIDVNAAADGQAVDSELGRSVLCRAHSPSGDGLYDEPGEPSLVEVSRRIQRYWLPYHDALRTELKRLRAVHGDVLLLVPHASSRLAPYRSPYRASDCNVGTNRGASCNRRLVTALTQAVQRSGRSWVVNGQFADSFAAQHYGCPADGIHVVEIEVAGTWRDDCVAPRAGDSAADEFGAVLERLLDAVPMSPAPDRTACVAPVLGRPR</sequence>
<evidence type="ECO:0000313" key="1">
    <source>
        <dbReference type="EMBL" id="EEE05560.1"/>
    </source>
</evidence>
<dbReference type="Pfam" id="PF05013">
    <property type="entry name" value="FGase"/>
    <property type="match status" value="1"/>
</dbReference>
<name>B9BUR3_9BURK</name>
<dbReference type="AlphaFoldDB" id="B9BUR3"/>
<keyword evidence="1" id="KW-0378">Hydrolase</keyword>